<dbReference type="InterPro" id="IPR036390">
    <property type="entry name" value="WH_DNA-bd_sf"/>
</dbReference>
<evidence type="ECO:0000256" key="2">
    <source>
        <dbReference type="ARBA" id="ARBA00022898"/>
    </source>
</evidence>
<dbReference type="InterPro" id="IPR051446">
    <property type="entry name" value="HTH_trans_reg/aminotransferase"/>
</dbReference>
<keyword evidence="4" id="KW-0238">DNA-binding</keyword>
<feature type="domain" description="HTH gntR-type" evidence="6">
    <location>
        <begin position="18"/>
        <end position="86"/>
    </location>
</feature>
<reference evidence="7" key="1">
    <citation type="submission" date="2020-10" db="EMBL/GenBank/DDBJ databases">
        <authorList>
            <person name="Gilroy R."/>
        </authorList>
    </citation>
    <scope>NUCLEOTIDE SEQUENCE</scope>
    <source>
        <strain evidence="7">G3-4614</strain>
    </source>
</reference>
<dbReference type="PANTHER" id="PTHR46577">
    <property type="entry name" value="HTH-TYPE TRANSCRIPTIONAL REGULATORY PROTEIN GABR"/>
    <property type="match status" value="1"/>
</dbReference>
<evidence type="ECO:0000256" key="1">
    <source>
        <dbReference type="ARBA" id="ARBA00005384"/>
    </source>
</evidence>
<dbReference type="InterPro" id="IPR015421">
    <property type="entry name" value="PyrdxlP-dep_Trfase_major"/>
</dbReference>
<dbReference type="InterPro" id="IPR004839">
    <property type="entry name" value="Aminotransferase_I/II_large"/>
</dbReference>
<dbReference type="PANTHER" id="PTHR46577:SF2">
    <property type="entry name" value="TRANSCRIPTIONAL REGULATORY PROTEIN"/>
    <property type="match status" value="1"/>
</dbReference>
<comment type="similarity">
    <text evidence="1">In the C-terminal section; belongs to the class-I pyridoxal-phosphate-dependent aminotransferase family.</text>
</comment>
<dbReference type="InterPro" id="IPR000524">
    <property type="entry name" value="Tscrpt_reg_HTH_GntR"/>
</dbReference>
<dbReference type="Proteomes" id="UP000823636">
    <property type="component" value="Unassembled WGS sequence"/>
</dbReference>
<dbReference type="SMART" id="SM00345">
    <property type="entry name" value="HTH_GNTR"/>
    <property type="match status" value="1"/>
</dbReference>
<evidence type="ECO:0000256" key="3">
    <source>
        <dbReference type="ARBA" id="ARBA00023015"/>
    </source>
</evidence>
<name>A0A9D9H7Z6_9BACT</name>
<keyword evidence="5" id="KW-0804">Transcription</keyword>
<evidence type="ECO:0000313" key="8">
    <source>
        <dbReference type="Proteomes" id="UP000823636"/>
    </source>
</evidence>
<gene>
    <name evidence="7" type="ORF">IAC54_06430</name>
</gene>
<organism evidence="7 8">
    <name type="scientific">Candidatus Caccoplasma merdipullorum</name>
    <dbReference type="NCBI Taxonomy" id="2840718"/>
    <lineage>
        <taxon>Bacteria</taxon>
        <taxon>Pseudomonadati</taxon>
        <taxon>Bacteroidota</taxon>
        <taxon>Bacteroidia</taxon>
        <taxon>Bacteroidales</taxon>
        <taxon>Bacteroidaceae</taxon>
        <taxon>Bacteroidaceae incertae sedis</taxon>
        <taxon>Candidatus Caccoplasma</taxon>
    </lineage>
</organism>
<keyword evidence="7" id="KW-0032">Aminotransferase</keyword>
<dbReference type="GO" id="GO:0003677">
    <property type="term" value="F:DNA binding"/>
    <property type="evidence" value="ECO:0007669"/>
    <property type="project" value="UniProtKB-KW"/>
</dbReference>
<dbReference type="Gene3D" id="3.40.640.10">
    <property type="entry name" value="Type I PLP-dependent aspartate aminotransferase-like (Major domain)"/>
    <property type="match status" value="1"/>
</dbReference>
<proteinExistence type="inferred from homology"/>
<dbReference type="InterPro" id="IPR015424">
    <property type="entry name" value="PyrdxlP-dep_Trfase"/>
</dbReference>
<dbReference type="SUPFAM" id="SSF46785">
    <property type="entry name" value="Winged helix' DNA-binding domain"/>
    <property type="match status" value="1"/>
</dbReference>
<dbReference type="CDD" id="cd00609">
    <property type="entry name" value="AAT_like"/>
    <property type="match status" value="1"/>
</dbReference>
<reference evidence="7" key="2">
    <citation type="journal article" date="2021" name="PeerJ">
        <title>Extensive microbial diversity within the chicken gut microbiome revealed by metagenomics and culture.</title>
        <authorList>
            <person name="Gilroy R."/>
            <person name="Ravi A."/>
            <person name="Getino M."/>
            <person name="Pursley I."/>
            <person name="Horton D.L."/>
            <person name="Alikhan N.F."/>
            <person name="Baker D."/>
            <person name="Gharbi K."/>
            <person name="Hall N."/>
            <person name="Watson M."/>
            <person name="Adriaenssens E.M."/>
            <person name="Foster-Nyarko E."/>
            <person name="Jarju S."/>
            <person name="Secka A."/>
            <person name="Antonio M."/>
            <person name="Oren A."/>
            <person name="Chaudhuri R.R."/>
            <person name="La Ragione R."/>
            <person name="Hildebrand F."/>
            <person name="Pallen M.J."/>
        </authorList>
    </citation>
    <scope>NUCLEOTIDE SEQUENCE</scope>
    <source>
        <strain evidence="7">G3-4614</strain>
    </source>
</reference>
<evidence type="ECO:0000259" key="6">
    <source>
        <dbReference type="PROSITE" id="PS50949"/>
    </source>
</evidence>
<accession>A0A9D9H7Z6</accession>
<dbReference type="AlphaFoldDB" id="A0A9D9H7Z6"/>
<dbReference type="GO" id="GO:0003700">
    <property type="term" value="F:DNA-binding transcription factor activity"/>
    <property type="evidence" value="ECO:0007669"/>
    <property type="project" value="InterPro"/>
</dbReference>
<dbReference type="SUPFAM" id="SSF53383">
    <property type="entry name" value="PLP-dependent transferases"/>
    <property type="match status" value="1"/>
</dbReference>
<protein>
    <submittedName>
        <fullName evidence="7">PLP-dependent aminotransferase family protein</fullName>
    </submittedName>
</protein>
<dbReference type="Gene3D" id="1.10.10.10">
    <property type="entry name" value="Winged helix-like DNA-binding domain superfamily/Winged helix DNA-binding domain"/>
    <property type="match status" value="1"/>
</dbReference>
<evidence type="ECO:0000313" key="7">
    <source>
        <dbReference type="EMBL" id="MBO8438517.1"/>
    </source>
</evidence>
<evidence type="ECO:0000256" key="4">
    <source>
        <dbReference type="ARBA" id="ARBA00023125"/>
    </source>
</evidence>
<keyword evidence="3" id="KW-0805">Transcription regulation</keyword>
<dbReference type="CDD" id="cd07377">
    <property type="entry name" value="WHTH_GntR"/>
    <property type="match status" value="1"/>
</dbReference>
<dbReference type="EMBL" id="JADIMW010000068">
    <property type="protein sequence ID" value="MBO8438517.1"/>
    <property type="molecule type" value="Genomic_DNA"/>
</dbReference>
<dbReference type="InterPro" id="IPR036388">
    <property type="entry name" value="WH-like_DNA-bd_sf"/>
</dbReference>
<dbReference type="PROSITE" id="PS50949">
    <property type="entry name" value="HTH_GNTR"/>
    <property type="match status" value="1"/>
</dbReference>
<dbReference type="GO" id="GO:0030170">
    <property type="term" value="F:pyridoxal phosphate binding"/>
    <property type="evidence" value="ECO:0007669"/>
    <property type="project" value="InterPro"/>
</dbReference>
<keyword evidence="7" id="KW-0808">Transferase</keyword>
<dbReference type="Pfam" id="PF00155">
    <property type="entry name" value="Aminotran_1_2"/>
    <property type="match status" value="1"/>
</dbReference>
<dbReference type="GO" id="GO:0008483">
    <property type="term" value="F:transaminase activity"/>
    <property type="evidence" value="ECO:0007669"/>
    <property type="project" value="UniProtKB-KW"/>
</dbReference>
<keyword evidence="2" id="KW-0663">Pyridoxal phosphate</keyword>
<evidence type="ECO:0000256" key="5">
    <source>
        <dbReference type="ARBA" id="ARBA00023163"/>
    </source>
</evidence>
<sequence length="467" mass="52384">MIRPWQFNIEIDRTDNKVPIYRQVADKIKKLIQTGALKPGEALPGSRSMALQMNISRKSVVNAIEQLEHSGLLINRERVGVFVAEYTVPAHAKNKSDSAPRTESVSPYILAIDDGIPDTKIAPVKELSRAYRQLFNQAARHRLLGYSTPVGDMKFRTAVSSMLNQSRGLETQPDDICITRGSQMALYLIAGAILKKGDAVVVEEPCYPKAAETFTRLGLNIIPVAVDKFGIKVEQIEKELSGTEKQIKAIYITPRHHYPTMVPLSPERKRKLVSLISAHQIYLIEDDYDYDFSLQHKPAFPVSAFTPKERTFYIGTFSKVIAPSVRVGYIASSSENAAKIGSLRSMIDIQGDNIMEHAILELINTGDIKRHIKRATRHYKEKQKYFVENLAKKLSGKITFDIPQGGLAIWVVFTGQTDTRKLENKLKEARIKMPLYTTSCGIGARIGYASLTLDDMNYLTDTLNKIL</sequence>
<comment type="caution">
    <text evidence="7">The sequence shown here is derived from an EMBL/GenBank/DDBJ whole genome shotgun (WGS) entry which is preliminary data.</text>
</comment>
<dbReference type="Pfam" id="PF00392">
    <property type="entry name" value="GntR"/>
    <property type="match status" value="1"/>
</dbReference>